<evidence type="ECO:0000313" key="2">
    <source>
        <dbReference type="EMBL" id="EMR59171.1"/>
    </source>
</evidence>
<gene>
    <name evidence="2" type="ORF">HPHPH1_0502</name>
</gene>
<dbReference type="PROSITE" id="PS51257">
    <property type="entry name" value="PROKAR_LIPOPROTEIN"/>
    <property type="match status" value="1"/>
</dbReference>
<feature type="transmembrane region" description="Helical" evidence="1">
    <location>
        <begin position="21"/>
        <end position="40"/>
    </location>
</feature>
<organism evidence="2 3">
    <name type="scientific">Helicobacter pylori Hp H-1</name>
    <dbReference type="NCBI Taxonomy" id="992058"/>
    <lineage>
        <taxon>Bacteria</taxon>
        <taxon>Pseudomonadati</taxon>
        <taxon>Campylobacterota</taxon>
        <taxon>Epsilonproteobacteria</taxon>
        <taxon>Campylobacterales</taxon>
        <taxon>Helicobacteraceae</taxon>
        <taxon>Helicobacter</taxon>
    </lineage>
</organism>
<protein>
    <recommendedName>
        <fullName evidence="4">Lipoprotein</fullName>
    </recommendedName>
</protein>
<accession>M7SMX8</accession>
<sequence length="50" mass="5963">MKTHKILLGKICFKFRYNRSFNVFSVFYLFGMACSSLLWGGRFLTPPYFE</sequence>
<dbReference type="Proteomes" id="UP000011947">
    <property type="component" value="Unassembled WGS sequence"/>
</dbReference>
<name>M7SMX8_HELPX</name>
<dbReference type="EMBL" id="AOTX01000011">
    <property type="protein sequence ID" value="EMR59171.1"/>
    <property type="molecule type" value="Genomic_DNA"/>
</dbReference>
<evidence type="ECO:0000313" key="3">
    <source>
        <dbReference type="Proteomes" id="UP000011947"/>
    </source>
</evidence>
<evidence type="ECO:0008006" key="4">
    <source>
        <dbReference type="Google" id="ProtNLM"/>
    </source>
</evidence>
<dbReference type="AlphaFoldDB" id="M7SMX8"/>
<dbReference type="PATRIC" id="fig|992058.3.peg.511"/>
<comment type="caution">
    <text evidence="2">The sequence shown here is derived from an EMBL/GenBank/DDBJ whole genome shotgun (WGS) entry which is preliminary data.</text>
</comment>
<keyword evidence="1" id="KW-1133">Transmembrane helix</keyword>
<reference evidence="2 3" key="1">
    <citation type="submission" date="2013-02" db="EMBL/GenBank/DDBJ databases">
        <title>Comparitive Sequence Analysis of H. pylori Isolates.</title>
        <authorList>
            <person name="Blanchard T.G."/>
            <person name="Czinn S.J."/>
            <person name="McCracken C.M."/>
            <person name="Abolude K.A."/>
            <person name="Shefchek K.S."/>
            <person name="Maroo A.M."/>
            <person name="Santana-Cruz I.S."/>
            <person name="Tallon L.J."/>
            <person name="Ficke F.W.F."/>
        </authorList>
    </citation>
    <scope>NUCLEOTIDE SEQUENCE [LARGE SCALE GENOMIC DNA]</scope>
    <source>
        <strain evidence="2 3">Hp H-1</strain>
    </source>
</reference>
<keyword evidence="1" id="KW-0472">Membrane</keyword>
<keyword evidence="1" id="KW-0812">Transmembrane</keyword>
<evidence type="ECO:0000256" key="1">
    <source>
        <dbReference type="SAM" id="Phobius"/>
    </source>
</evidence>
<proteinExistence type="predicted"/>